<dbReference type="Proteomes" id="UP000602510">
    <property type="component" value="Unassembled WGS sequence"/>
</dbReference>
<dbReference type="SUPFAM" id="SSF53474">
    <property type="entry name" value="alpha/beta-Hydrolases"/>
    <property type="match status" value="1"/>
</dbReference>
<evidence type="ECO:0000313" key="3">
    <source>
        <dbReference type="Proteomes" id="UP000602510"/>
    </source>
</evidence>
<gene>
    <name evidence="2" type="ORF">GN244_ATG06569</name>
</gene>
<dbReference type="EMBL" id="WSZM01000128">
    <property type="protein sequence ID" value="KAF4041221.1"/>
    <property type="molecule type" value="Genomic_DNA"/>
</dbReference>
<organism evidence="2 3">
    <name type="scientific">Phytophthora infestans</name>
    <name type="common">Potato late blight agent</name>
    <name type="synonym">Botrytis infestans</name>
    <dbReference type="NCBI Taxonomy" id="4787"/>
    <lineage>
        <taxon>Eukaryota</taxon>
        <taxon>Sar</taxon>
        <taxon>Stramenopiles</taxon>
        <taxon>Oomycota</taxon>
        <taxon>Peronosporomycetes</taxon>
        <taxon>Peronosporales</taxon>
        <taxon>Peronosporaceae</taxon>
        <taxon>Phytophthora</taxon>
    </lineage>
</organism>
<dbReference type="Gene3D" id="3.40.50.1820">
    <property type="entry name" value="alpha/beta hydrolase"/>
    <property type="match status" value="1"/>
</dbReference>
<evidence type="ECO:0000256" key="1">
    <source>
        <dbReference type="ARBA" id="ARBA00022801"/>
    </source>
</evidence>
<keyword evidence="3" id="KW-1185">Reference proteome</keyword>
<reference evidence="2" key="1">
    <citation type="submission" date="2020-04" db="EMBL/GenBank/DDBJ databases">
        <title>Hybrid Assembly of Korean Phytophthora infestans isolates.</title>
        <authorList>
            <person name="Prokchorchik M."/>
            <person name="Lee Y."/>
            <person name="Seo J."/>
            <person name="Cho J.-H."/>
            <person name="Park Y.-E."/>
            <person name="Jang D.-C."/>
            <person name="Im J.-S."/>
            <person name="Choi J.-G."/>
            <person name="Park H.-J."/>
            <person name="Lee G.-B."/>
            <person name="Lee Y.-G."/>
            <person name="Hong S.-Y."/>
            <person name="Cho K."/>
            <person name="Sohn K.H."/>
        </authorList>
    </citation>
    <scope>NUCLEOTIDE SEQUENCE</scope>
    <source>
        <strain evidence="2">KR_1_A1</strain>
    </source>
</reference>
<dbReference type="Pfam" id="PF02089">
    <property type="entry name" value="Palm_thioest"/>
    <property type="match status" value="1"/>
</dbReference>
<dbReference type="GO" id="GO:0016790">
    <property type="term" value="F:thiolester hydrolase activity"/>
    <property type="evidence" value="ECO:0007669"/>
    <property type="project" value="TreeGrafter"/>
</dbReference>
<dbReference type="GO" id="GO:0005764">
    <property type="term" value="C:lysosome"/>
    <property type="evidence" value="ECO:0007669"/>
    <property type="project" value="TreeGrafter"/>
</dbReference>
<dbReference type="PANTHER" id="PTHR11247:SF8">
    <property type="entry name" value="PALMITOYL-PROTEIN THIOESTERASE 1"/>
    <property type="match status" value="1"/>
</dbReference>
<dbReference type="InterPro" id="IPR029058">
    <property type="entry name" value="AB_hydrolase_fold"/>
</dbReference>
<dbReference type="AlphaFoldDB" id="A0A833SHL3"/>
<evidence type="ECO:0000313" key="2">
    <source>
        <dbReference type="EMBL" id="KAF4041221.1"/>
    </source>
</evidence>
<dbReference type="PANTHER" id="PTHR11247">
    <property type="entry name" value="PALMITOYL-PROTEIN THIOESTERASE/DOLICHYLDIPHOSPHATASE 1"/>
    <property type="match status" value="1"/>
</dbReference>
<accession>A0A833SHL3</accession>
<protein>
    <submittedName>
        <fullName evidence="2">Palmitoyl protein thioesterase</fullName>
    </submittedName>
</protein>
<name>A0A833SHL3_PHYIN</name>
<keyword evidence="1" id="KW-0378">Hydrolase</keyword>
<proteinExistence type="predicted"/>
<sequence length="420" mass="46904">MAAAVETRVVLDNIADLLDGHRDLRRYRLHRALVFAVRETHNDTALSREIGLNVAAIGGVARDTVKEEHGQLGFGDGVCGDDEGGSILTAEGRVFVGLTYCENECSVQSVTAQIPMAIEQIRNIVKNDSRFSDGYHFVGHSQGGGIARAVVENMDDHKVHSLVSLAGMQNGMFYGPQAEDVVPLFIMVNVLGPQLLTPDIFDFSSYTAADWRGKFQHDLAQLDANQTLQAKYSLMNMNREPADNYFIANNKYLPYLNNLNHCDDDDFRCKFDKIRRKSNFLRLKSAHFVASPNDGVAAPWQHSLLQQYTAVDSIDEIATKFEEFTVMDMEDTVEYKSDANGLRTLDERGDLHRTVVANISHNCWIVDGVRQRRVLLGACVESVHLPSFTVKHAITKNAKLSGKVSCHKYKQSLFCLFTTL</sequence>
<comment type="caution">
    <text evidence="2">The sequence shown here is derived from an EMBL/GenBank/DDBJ whole genome shotgun (WGS) entry which is preliminary data.</text>
</comment>